<evidence type="ECO:0000313" key="3">
    <source>
        <dbReference type="Proteomes" id="UP000566324"/>
    </source>
</evidence>
<dbReference type="InterPro" id="IPR037401">
    <property type="entry name" value="SnoaL-like"/>
</dbReference>
<dbReference type="Proteomes" id="UP000566324">
    <property type="component" value="Unassembled WGS sequence"/>
</dbReference>
<keyword evidence="2" id="KW-0413">Isomerase</keyword>
<sequence>MTAAAMTGDAGIGGTEQLAARLDRLEAVEAILKVKHRYGELVDRLADRIDQNDLDALCALFTVDAEIDFASMQLSGRQGIVDLYGGQMQESLSWLWHSFHSPIVDIDGDRALGRWTLQGMTIARGATRPDTMYGRYVDELMRVDGRWQISRLQLVLGPAGPQPDLQKG</sequence>
<dbReference type="AlphaFoldDB" id="A0A7W7B2K5"/>
<dbReference type="InterPro" id="IPR032710">
    <property type="entry name" value="NTF2-like_dom_sf"/>
</dbReference>
<name>A0A7W7B2K5_9SPHN</name>
<dbReference type="Pfam" id="PF13577">
    <property type="entry name" value="SnoaL_4"/>
    <property type="match status" value="1"/>
</dbReference>
<proteinExistence type="predicted"/>
<dbReference type="RefSeq" id="WP_184067589.1">
    <property type="nucleotide sequence ID" value="NZ_JACHNZ010000015.1"/>
</dbReference>
<comment type="caution">
    <text evidence="2">The sequence shown here is derived from an EMBL/GenBank/DDBJ whole genome shotgun (WGS) entry which is preliminary data.</text>
</comment>
<dbReference type="EMBL" id="JACHNZ010000015">
    <property type="protein sequence ID" value="MBB4631953.1"/>
    <property type="molecule type" value="Genomic_DNA"/>
</dbReference>
<dbReference type="Gene3D" id="3.10.450.50">
    <property type="match status" value="1"/>
</dbReference>
<reference evidence="2 3" key="1">
    <citation type="submission" date="2020-08" db="EMBL/GenBank/DDBJ databases">
        <title>Genomic Encyclopedia of Type Strains, Phase IV (KMG-IV): sequencing the most valuable type-strain genomes for metagenomic binning, comparative biology and taxonomic classification.</title>
        <authorList>
            <person name="Goeker M."/>
        </authorList>
    </citation>
    <scope>NUCLEOTIDE SEQUENCE [LARGE SCALE GENOMIC DNA]</scope>
    <source>
        <strain evidence="2 3">DSM 17328</strain>
    </source>
</reference>
<dbReference type="GO" id="GO:0016853">
    <property type="term" value="F:isomerase activity"/>
    <property type="evidence" value="ECO:0007669"/>
    <property type="project" value="UniProtKB-KW"/>
</dbReference>
<gene>
    <name evidence="2" type="ORF">GGQ98_001570</name>
</gene>
<feature type="domain" description="SnoaL-like" evidence="1">
    <location>
        <begin position="24"/>
        <end position="152"/>
    </location>
</feature>
<keyword evidence="3" id="KW-1185">Reference proteome</keyword>
<accession>A0A7W7B2K5</accession>
<organism evidence="2 3">
    <name type="scientific">Sphingosinicella soli</name>
    <dbReference type="NCBI Taxonomy" id="333708"/>
    <lineage>
        <taxon>Bacteria</taxon>
        <taxon>Pseudomonadati</taxon>
        <taxon>Pseudomonadota</taxon>
        <taxon>Alphaproteobacteria</taxon>
        <taxon>Sphingomonadales</taxon>
        <taxon>Sphingosinicellaceae</taxon>
        <taxon>Sphingosinicella</taxon>
    </lineage>
</organism>
<evidence type="ECO:0000313" key="2">
    <source>
        <dbReference type="EMBL" id="MBB4631953.1"/>
    </source>
</evidence>
<evidence type="ECO:0000259" key="1">
    <source>
        <dbReference type="Pfam" id="PF13577"/>
    </source>
</evidence>
<protein>
    <submittedName>
        <fullName evidence="2">Ketosteroid isomerase-like protein</fullName>
    </submittedName>
</protein>
<dbReference type="SUPFAM" id="SSF54427">
    <property type="entry name" value="NTF2-like"/>
    <property type="match status" value="1"/>
</dbReference>